<organism evidence="2 3">
    <name type="scientific">Paenibacillus chartarius</name>
    <dbReference type="NCBI Taxonomy" id="747481"/>
    <lineage>
        <taxon>Bacteria</taxon>
        <taxon>Bacillati</taxon>
        <taxon>Bacillota</taxon>
        <taxon>Bacilli</taxon>
        <taxon>Bacillales</taxon>
        <taxon>Paenibacillaceae</taxon>
        <taxon>Paenibacillus</taxon>
    </lineage>
</organism>
<evidence type="ECO:0000313" key="3">
    <source>
        <dbReference type="Proteomes" id="UP001589776"/>
    </source>
</evidence>
<dbReference type="EMBL" id="JBHLWN010000031">
    <property type="protein sequence ID" value="MFC0212561.1"/>
    <property type="molecule type" value="Genomic_DNA"/>
</dbReference>
<dbReference type="Proteomes" id="UP001589776">
    <property type="component" value="Unassembled WGS sequence"/>
</dbReference>
<evidence type="ECO:0000256" key="1">
    <source>
        <dbReference type="SAM" id="Phobius"/>
    </source>
</evidence>
<comment type="caution">
    <text evidence="2">The sequence shown here is derived from an EMBL/GenBank/DDBJ whole genome shotgun (WGS) entry which is preliminary data.</text>
</comment>
<dbReference type="InterPro" id="IPR023804">
    <property type="entry name" value="DUF3792_TM"/>
</dbReference>
<name>A0ABV6DIT6_9BACL</name>
<feature type="transmembrane region" description="Helical" evidence="1">
    <location>
        <begin position="104"/>
        <end position="125"/>
    </location>
</feature>
<feature type="transmembrane region" description="Helical" evidence="1">
    <location>
        <begin position="80"/>
        <end position="98"/>
    </location>
</feature>
<accession>A0ABV6DIT6</accession>
<sequence>MNPINKVNQVRIASPLLSGLLYAFVMMAAGTLIVSLLLLWSNVQESSLPTYGKIVHGLSIFIGGWVAGKRSGSRGWYQGGILGALYAVTVGIVGFLAFDNSLNWAALALLGGAFAAGALGGMLGVNTRK</sequence>
<dbReference type="Pfam" id="PF12670">
    <property type="entry name" value="DUF3792"/>
    <property type="match status" value="1"/>
</dbReference>
<evidence type="ECO:0000313" key="2">
    <source>
        <dbReference type="EMBL" id="MFC0212561.1"/>
    </source>
</evidence>
<keyword evidence="1" id="KW-1133">Transmembrane helix</keyword>
<feature type="transmembrane region" description="Helical" evidence="1">
    <location>
        <begin position="20"/>
        <end position="39"/>
    </location>
</feature>
<gene>
    <name evidence="2" type="ORF">ACFFK0_08805</name>
</gene>
<protein>
    <submittedName>
        <fullName evidence="2">TIGR04086 family membrane protein</fullName>
    </submittedName>
</protein>
<dbReference type="NCBIfam" id="TIGR04086">
    <property type="entry name" value="TIGR04086_membr"/>
    <property type="match status" value="1"/>
</dbReference>
<keyword evidence="1" id="KW-0472">Membrane</keyword>
<proteinExistence type="predicted"/>
<reference evidence="2 3" key="1">
    <citation type="submission" date="2024-09" db="EMBL/GenBank/DDBJ databases">
        <authorList>
            <person name="Sun Q."/>
            <person name="Mori K."/>
        </authorList>
    </citation>
    <scope>NUCLEOTIDE SEQUENCE [LARGE SCALE GENOMIC DNA]</scope>
    <source>
        <strain evidence="2 3">CCM 7759</strain>
    </source>
</reference>
<keyword evidence="3" id="KW-1185">Reference proteome</keyword>
<feature type="transmembrane region" description="Helical" evidence="1">
    <location>
        <begin position="51"/>
        <end position="68"/>
    </location>
</feature>
<keyword evidence="1" id="KW-0812">Transmembrane</keyword>
<dbReference type="RefSeq" id="WP_377469749.1">
    <property type="nucleotide sequence ID" value="NZ_JBHLWN010000031.1"/>
</dbReference>